<dbReference type="Proteomes" id="UP000428260">
    <property type="component" value="Chromosome"/>
</dbReference>
<dbReference type="EMBL" id="CP046401">
    <property type="protein sequence ID" value="QGY42364.1"/>
    <property type="molecule type" value="Genomic_DNA"/>
</dbReference>
<gene>
    <name evidence="2" type="ORF">GM418_01440</name>
</gene>
<dbReference type="InterPro" id="IPR045692">
    <property type="entry name" value="DUF6057"/>
</dbReference>
<accession>A0A6I6JXD1</accession>
<keyword evidence="3" id="KW-1185">Reference proteome</keyword>
<protein>
    <submittedName>
        <fullName evidence="2">Uncharacterized protein</fullName>
    </submittedName>
</protein>
<evidence type="ECO:0000256" key="1">
    <source>
        <dbReference type="SAM" id="Phobius"/>
    </source>
</evidence>
<evidence type="ECO:0000313" key="3">
    <source>
        <dbReference type="Proteomes" id="UP000428260"/>
    </source>
</evidence>
<name>A0A6I6JXD1_9BACT</name>
<feature type="transmembrane region" description="Helical" evidence="1">
    <location>
        <begin position="235"/>
        <end position="254"/>
    </location>
</feature>
<feature type="transmembrane region" description="Helical" evidence="1">
    <location>
        <begin position="108"/>
        <end position="125"/>
    </location>
</feature>
<dbReference type="AlphaFoldDB" id="A0A6I6JXD1"/>
<dbReference type="Pfam" id="PF19529">
    <property type="entry name" value="DUF6057"/>
    <property type="match status" value="1"/>
</dbReference>
<sequence>MNRKNQKSKLFLLYFPYLLFFISGVFYLSWFTSYIFFYQEKAVLFQTTYSFFIEKVSQPGGFLEYLGEIQTAFYYYPLLGAVLIVAEIVTVIFIIAAIGRRISGNRTFVLPFLVGGILFFLQTHYQYRSLNTIGVLIQLLFFYTTVKAFKKKAEWIPVLLFPLNYFLFGSFSYLFLVLFILWQIQNRGKYWYYKIPGIITAGVLFYYIGKEFLFFQTVDDLIVFPYAAAKIGKQVQMFLSLVFLVSVLPFLFQIKPKIIENIRRKRFPFLQLVPFVLILALTILSVGRIDKKNSHYFYVEKLFYQQKYDEIIAFNSEFPSNNILTNYLNNVALAETGRLDDMFFSFPQSVDGATLFLKWDLVTEVLKRGGYFYYTLGMINEAQRWAYEFMVMHGLTPEGLKMLIKTELINGNYKVAQKYISILGNTIFYRDQANEFETFLFNDEAVNKQVELGKKRASKVQQDFFVLSDDPAANLDFIIEADSTNYTALEYKLAWLMLQKDMAQVVKQLPILEKCGIRKMPKNVEEAVVAYQQLNVGEMPELERLTLNRETVQRFRQYYQIFQQNSSNREQAKRALSQNFSDTFWFYVFFS</sequence>
<feature type="transmembrane region" description="Helical" evidence="1">
    <location>
        <begin position="266"/>
        <end position="287"/>
    </location>
</feature>
<keyword evidence="1" id="KW-1133">Transmembrane helix</keyword>
<feature type="transmembrane region" description="Helical" evidence="1">
    <location>
        <begin position="161"/>
        <end position="184"/>
    </location>
</feature>
<feature type="transmembrane region" description="Helical" evidence="1">
    <location>
        <begin position="190"/>
        <end position="207"/>
    </location>
</feature>
<keyword evidence="1" id="KW-0472">Membrane</keyword>
<keyword evidence="1" id="KW-0812">Transmembrane</keyword>
<organism evidence="2 3">
    <name type="scientific">Maribellus comscasis</name>
    <dbReference type="NCBI Taxonomy" id="2681766"/>
    <lineage>
        <taxon>Bacteria</taxon>
        <taxon>Pseudomonadati</taxon>
        <taxon>Bacteroidota</taxon>
        <taxon>Bacteroidia</taxon>
        <taxon>Marinilabiliales</taxon>
        <taxon>Prolixibacteraceae</taxon>
        <taxon>Maribellus</taxon>
    </lineage>
</organism>
<dbReference type="RefSeq" id="WP_158862450.1">
    <property type="nucleotide sequence ID" value="NZ_CP046401.1"/>
</dbReference>
<feature type="transmembrane region" description="Helical" evidence="1">
    <location>
        <begin position="12"/>
        <end position="37"/>
    </location>
</feature>
<reference evidence="2 3" key="1">
    <citation type="submission" date="2019-11" db="EMBL/GenBank/DDBJ databases">
        <authorList>
            <person name="Zheng R.K."/>
            <person name="Sun C.M."/>
        </authorList>
    </citation>
    <scope>NUCLEOTIDE SEQUENCE [LARGE SCALE GENOMIC DNA]</scope>
    <source>
        <strain evidence="2 3">WC007</strain>
    </source>
</reference>
<dbReference type="KEGG" id="mcos:GM418_01440"/>
<evidence type="ECO:0000313" key="2">
    <source>
        <dbReference type="EMBL" id="QGY42364.1"/>
    </source>
</evidence>
<proteinExistence type="predicted"/>
<feature type="transmembrane region" description="Helical" evidence="1">
    <location>
        <begin position="73"/>
        <end position="96"/>
    </location>
</feature>